<keyword evidence="2" id="KW-0238">DNA-binding</keyword>
<dbReference type="RefSeq" id="WP_067906545.1">
    <property type="nucleotide sequence ID" value="NZ_KQ954244.1"/>
</dbReference>
<dbReference type="PRINTS" id="PR00038">
    <property type="entry name" value="HTHLUXR"/>
</dbReference>
<dbReference type="Pfam" id="PF00196">
    <property type="entry name" value="GerE"/>
    <property type="match status" value="1"/>
</dbReference>
<dbReference type="STRING" id="1117702.AQZ52_03690"/>
<dbReference type="InterPro" id="IPR036388">
    <property type="entry name" value="WH-like_DNA-bd_sf"/>
</dbReference>
<dbReference type="InterPro" id="IPR000792">
    <property type="entry name" value="Tscrpt_reg_LuxR_C"/>
</dbReference>
<evidence type="ECO:0000256" key="2">
    <source>
        <dbReference type="ARBA" id="ARBA00023125"/>
    </source>
</evidence>
<dbReference type="AlphaFoldDB" id="A0A117UWY3"/>
<reference evidence="5 6" key="1">
    <citation type="submission" date="2015-10" db="EMBL/GenBank/DDBJ databases">
        <title>Draft genome sequence of Novosphingobium fuchskuhlense DSM 25065 isolated from a surface water sample of the southwest basin of Lake Grosse Fuchskuhle.</title>
        <authorList>
            <person name="Ruckert C."/>
            <person name="Winkler A."/>
            <person name="Glaeser J."/>
            <person name="Grossart H.-P."/>
            <person name="Kalinowski J."/>
            <person name="Glaeser S."/>
        </authorList>
    </citation>
    <scope>NUCLEOTIDE SEQUENCE [LARGE SCALE GENOMIC DNA]</scope>
    <source>
        <strain evidence="5 6">FNE08-7</strain>
    </source>
</reference>
<dbReference type="EMBL" id="LLZS01000003">
    <property type="protein sequence ID" value="KUR72374.1"/>
    <property type="molecule type" value="Genomic_DNA"/>
</dbReference>
<keyword evidence="1" id="KW-0805">Transcription regulation</keyword>
<dbReference type="CDD" id="cd06170">
    <property type="entry name" value="LuxR_C_like"/>
    <property type="match status" value="1"/>
</dbReference>
<dbReference type="SUPFAM" id="SSF52172">
    <property type="entry name" value="CheY-like"/>
    <property type="match status" value="1"/>
</dbReference>
<dbReference type="PANTHER" id="PTHR44688:SF16">
    <property type="entry name" value="DNA-BINDING TRANSCRIPTIONAL ACTIVATOR DEVR_DOSR"/>
    <property type="match status" value="1"/>
</dbReference>
<keyword evidence="6" id="KW-1185">Reference proteome</keyword>
<feature type="domain" description="HTH luxR-type" evidence="4">
    <location>
        <begin position="165"/>
        <end position="230"/>
    </location>
</feature>
<keyword evidence="3" id="KW-0804">Transcription</keyword>
<gene>
    <name evidence="5" type="ORF">AQZ52_03690</name>
</gene>
<dbReference type="OrthoDB" id="7826527at2"/>
<accession>A0A117UWY3</accession>
<dbReference type="PROSITE" id="PS50043">
    <property type="entry name" value="HTH_LUXR_2"/>
    <property type="match status" value="1"/>
</dbReference>
<evidence type="ECO:0000313" key="6">
    <source>
        <dbReference type="Proteomes" id="UP000058012"/>
    </source>
</evidence>
<evidence type="ECO:0000313" key="5">
    <source>
        <dbReference type="EMBL" id="KUR72374.1"/>
    </source>
</evidence>
<comment type="caution">
    <text evidence="5">The sequence shown here is derived from an EMBL/GenBank/DDBJ whole genome shotgun (WGS) entry which is preliminary data.</text>
</comment>
<evidence type="ECO:0000259" key="4">
    <source>
        <dbReference type="PROSITE" id="PS50043"/>
    </source>
</evidence>
<sequence length="237" mass="26553">MDMATIWPVQPHRLPEVYSNGSGEFIRIFDEKFLKPTVHIVDCNSSNRTDFFRMVSSCGYHCEVYSGLDEFISYRPASGVALIHDDHDVENITRALRECKDRGVPVTIAGYSESPALDRVTIAMQAGAMHYFKISYLAENFESALQTLTLLSQRLLILKHNWLITNRKLKSLTPPESEIIKLMSEGSSNEVIGRAMGISTSKVEFHQMTAFGKLGARRSGDAVRIWLLGSEGLNLVP</sequence>
<organism evidence="5 6">
    <name type="scientific">Novosphingobium fuchskuhlense</name>
    <dbReference type="NCBI Taxonomy" id="1117702"/>
    <lineage>
        <taxon>Bacteria</taxon>
        <taxon>Pseudomonadati</taxon>
        <taxon>Pseudomonadota</taxon>
        <taxon>Alphaproteobacteria</taxon>
        <taxon>Sphingomonadales</taxon>
        <taxon>Sphingomonadaceae</taxon>
        <taxon>Novosphingobium</taxon>
    </lineage>
</organism>
<dbReference type="InterPro" id="IPR016032">
    <property type="entry name" value="Sig_transdc_resp-reg_C-effctor"/>
</dbReference>
<dbReference type="InterPro" id="IPR011006">
    <property type="entry name" value="CheY-like_superfamily"/>
</dbReference>
<protein>
    <recommendedName>
        <fullName evidence="4">HTH luxR-type domain-containing protein</fullName>
    </recommendedName>
</protein>
<dbReference type="SUPFAM" id="SSF46894">
    <property type="entry name" value="C-terminal effector domain of the bipartite response regulators"/>
    <property type="match status" value="1"/>
</dbReference>
<proteinExistence type="predicted"/>
<evidence type="ECO:0000256" key="1">
    <source>
        <dbReference type="ARBA" id="ARBA00023015"/>
    </source>
</evidence>
<dbReference type="Proteomes" id="UP000058012">
    <property type="component" value="Unassembled WGS sequence"/>
</dbReference>
<evidence type="ECO:0000256" key="3">
    <source>
        <dbReference type="ARBA" id="ARBA00023163"/>
    </source>
</evidence>
<dbReference type="GO" id="GO:0003677">
    <property type="term" value="F:DNA binding"/>
    <property type="evidence" value="ECO:0007669"/>
    <property type="project" value="UniProtKB-KW"/>
</dbReference>
<dbReference type="GO" id="GO:0006355">
    <property type="term" value="P:regulation of DNA-templated transcription"/>
    <property type="evidence" value="ECO:0007669"/>
    <property type="project" value="InterPro"/>
</dbReference>
<dbReference type="Gene3D" id="1.10.10.10">
    <property type="entry name" value="Winged helix-like DNA-binding domain superfamily/Winged helix DNA-binding domain"/>
    <property type="match status" value="1"/>
</dbReference>
<dbReference type="SMART" id="SM00421">
    <property type="entry name" value="HTH_LUXR"/>
    <property type="match status" value="1"/>
</dbReference>
<dbReference type="PANTHER" id="PTHR44688">
    <property type="entry name" value="DNA-BINDING TRANSCRIPTIONAL ACTIVATOR DEVR_DOSR"/>
    <property type="match status" value="1"/>
</dbReference>
<name>A0A117UWY3_9SPHN</name>